<comment type="caution">
    <text evidence="3">The sequence shown here is derived from an EMBL/GenBank/DDBJ whole genome shotgun (WGS) entry which is preliminary data.</text>
</comment>
<gene>
    <name evidence="3" type="ORF">F130042H8_13180</name>
</gene>
<sequence length="761" mass="84394">MNGKNKMIAWIAGTITVIILLAVLIVWMEPAKEGISRAEAYKALALVFADRQECESAEEQRQKSWFSDQEKDNWFVKYMDLLYEKGYLDPSLTPADLESAQKKLTYGEAAFAAEQISGRLKRQVGMNKGNREKPFPADQWWDLYRAILKEADPQGNVKEVEAILYGTPSNIKDAPSWTAYTTEGEYGFQGLALDAWLDHEIRFMVRGNEIAAVTAVESSDVVYRNIWLSQVKDGVFQAYMGAASREFTAEGKLAEEAKKTEAKLAPNLADLHMKDGRLTKVTVKKERIHGKILSVTDDTVEIEGYGKIPLDENFHVYKLYGDFSVLGAADILVGYDLQEFVAADGKLCAALLERPFDAKTIRVLLMDTGFKSLFHQSAEIKLNSGAEITYKNENGDDEVSRLNQGDVLKLTLEDERLQNGRMTIKPDGEEGITICSIERSQGQPVYSGSLEIKKESDGLVLINELYLEDYLKKVVPSEMPASYEKEALKAQAVCARTYAYRQIQGNTYGQYGAHVDDSTSFQVYNNITTSERTDQAVDETYGQMLFYNDTPIEAFYYSTSCGHGADGSVWGSGGEALPYLKSKQIKNGGRELTEEDNETFDAYIRSRKVTSYDAKYPMFRWQTELTAAQIGLKASAVGNVQDVTVTSRGLGGIAAELTVKGDQGTTRIKGQSAIRTFLGNEEAPIRKQDGSKMTTASLPSAFISIEKITDEAGSISFRIYGGGFGHGVGMSQNGAQSMAKSGKTYKDILDFFYQGAELKEN</sequence>
<dbReference type="Pfam" id="PF08486">
    <property type="entry name" value="SpoIID"/>
    <property type="match status" value="1"/>
</dbReference>
<feature type="transmembrane region" description="Helical" evidence="1">
    <location>
        <begin position="7"/>
        <end position="28"/>
    </location>
</feature>
<dbReference type="RefSeq" id="WP_176254666.1">
    <property type="nucleotide sequence ID" value="NZ_BAABXL010000001.1"/>
</dbReference>
<feature type="domain" description="Sporulation stage II protein D amidase enhancer LytB N-terminal" evidence="2">
    <location>
        <begin position="457"/>
        <end position="547"/>
    </location>
</feature>
<proteinExistence type="predicted"/>
<dbReference type="NCBIfam" id="TIGR02669">
    <property type="entry name" value="SpoIID_LytB"/>
    <property type="match status" value="1"/>
</dbReference>
<dbReference type="Proteomes" id="UP001600894">
    <property type="component" value="Unassembled WGS sequence"/>
</dbReference>
<evidence type="ECO:0000313" key="4">
    <source>
        <dbReference type="Proteomes" id="UP001600894"/>
    </source>
</evidence>
<accession>A0ABQ0AW65</accession>
<evidence type="ECO:0000259" key="2">
    <source>
        <dbReference type="Pfam" id="PF08486"/>
    </source>
</evidence>
<name>A0ABQ0AW65_9FIRM</name>
<keyword evidence="1" id="KW-1133">Transmembrane helix</keyword>
<dbReference type="EMBL" id="BAABXL010000001">
    <property type="protein sequence ID" value="GAA6268258.1"/>
    <property type="molecule type" value="Genomic_DNA"/>
</dbReference>
<evidence type="ECO:0000313" key="3">
    <source>
        <dbReference type="EMBL" id="GAA6268258.1"/>
    </source>
</evidence>
<reference evidence="3 4" key="1">
    <citation type="submission" date="2024-04" db="EMBL/GenBank/DDBJ databases">
        <title>Defined microbial consortia suppress multidrug-resistant proinflammatory Enterobacteriaceae via ecological control.</title>
        <authorList>
            <person name="Furuichi M."/>
            <person name="Kawaguchi T."/>
            <person name="Pust M."/>
            <person name="Yasuma K."/>
            <person name="Plichta D."/>
            <person name="Hasegawa N."/>
            <person name="Ohya T."/>
            <person name="Bhattarai S."/>
            <person name="Sasajima S."/>
            <person name="Aoto Y."/>
            <person name="Tuganbaev T."/>
            <person name="Yaginuma M."/>
            <person name="Ueda M."/>
            <person name="Okahashi N."/>
            <person name="Amafuji K."/>
            <person name="Kiridooshi Y."/>
            <person name="Sugita K."/>
            <person name="Strazar M."/>
            <person name="Skelly A."/>
            <person name="Suda W."/>
            <person name="Hattori M."/>
            <person name="Nakamoto N."/>
            <person name="Caballero S."/>
            <person name="Norman J."/>
            <person name="Olle B."/>
            <person name="Tanoue T."/>
            <person name="Arita M."/>
            <person name="Bucci V."/>
            <person name="Atarashi K."/>
            <person name="Xavier R."/>
            <person name="Honda K."/>
        </authorList>
    </citation>
    <scope>NUCLEOTIDE SEQUENCE [LARGE SCALE GENOMIC DNA]</scope>
    <source>
        <strain evidence="4">f13</strain>
    </source>
</reference>
<keyword evidence="1" id="KW-0812">Transmembrane</keyword>
<protein>
    <recommendedName>
        <fullName evidence="2">Sporulation stage II protein D amidase enhancer LytB N-terminal domain-containing protein</fullName>
    </recommendedName>
</protein>
<keyword evidence="4" id="KW-1185">Reference proteome</keyword>
<dbReference type="PANTHER" id="PTHR30032">
    <property type="entry name" value="N-ACETYLMURAMOYL-L-ALANINE AMIDASE-RELATED"/>
    <property type="match status" value="1"/>
</dbReference>
<dbReference type="PANTHER" id="PTHR30032:SF4">
    <property type="entry name" value="AMIDASE ENHANCER"/>
    <property type="match status" value="1"/>
</dbReference>
<keyword evidence="1" id="KW-0472">Membrane</keyword>
<organism evidence="3 4">
    <name type="scientific">Enterocloster alcoholdehydrogenati</name>
    <dbReference type="NCBI Taxonomy" id="2547410"/>
    <lineage>
        <taxon>Bacteria</taxon>
        <taxon>Bacillati</taxon>
        <taxon>Bacillota</taxon>
        <taxon>Clostridia</taxon>
        <taxon>Lachnospirales</taxon>
        <taxon>Lachnospiraceae</taxon>
        <taxon>Enterocloster</taxon>
    </lineage>
</organism>
<evidence type="ECO:0000256" key="1">
    <source>
        <dbReference type="SAM" id="Phobius"/>
    </source>
</evidence>
<dbReference type="InterPro" id="IPR013486">
    <property type="entry name" value="SpoIID/LytB"/>
</dbReference>
<dbReference type="InterPro" id="IPR051922">
    <property type="entry name" value="Bact_Sporulation_Assoc"/>
</dbReference>
<dbReference type="InterPro" id="IPR013693">
    <property type="entry name" value="SpoIID/LytB_N"/>
</dbReference>